<organism evidence="2 3">
    <name type="scientific">Plasmodiophora brassicae</name>
    <name type="common">Clubroot disease agent</name>
    <dbReference type="NCBI Taxonomy" id="37360"/>
    <lineage>
        <taxon>Eukaryota</taxon>
        <taxon>Sar</taxon>
        <taxon>Rhizaria</taxon>
        <taxon>Endomyxa</taxon>
        <taxon>Phytomyxea</taxon>
        <taxon>Plasmodiophorida</taxon>
        <taxon>Plasmodiophoridae</taxon>
        <taxon>Plasmodiophora</taxon>
    </lineage>
</organism>
<evidence type="ECO:0000256" key="1">
    <source>
        <dbReference type="SAM" id="MobiDB-lite"/>
    </source>
</evidence>
<reference evidence="2 3" key="1">
    <citation type="submission" date="2015-02" db="EMBL/GenBank/DDBJ databases">
        <authorList>
            <person name="Chooi Y.-H."/>
        </authorList>
    </citation>
    <scope>NUCLEOTIDE SEQUENCE [LARGE SCALE GENOMIC DNA]</scope>
    <source>
        <strain evidence="2">E3</strain>
    </source>
</reference>
<protein>
    <submittedName>
        <fullName evidence="2">Uncharacterized protein</fullName>
    </submittedName>
</protein>
<dbReference type="AlphaFoldDB" id="A0A0G4IRX1"/>
<evidence type="ECO:0000313" key="3">
    <source>
        <dbReference type="Proteomes" id="UP000039324"/>
    </source>
</evidence>
<sequence length="177" mass="19745">MLRDWIGGGPPFERLFDIEQDSDGVVEARLKGVAASHGSDAGGRAGEDQVAGLHGEDRGTMGDECGDAEDHVLRAAVLLDDIVDLRTVQDEPAGILRMQRRTRAGRTLMKDVRLYESWQGRQSPTVIAFGNCPRVPSFDRFRLQVWRSRRREQITHRTALISVPRQVMSRASTNPPI</sequence>
<accession>A0A0G4IRX1</accession>
<gene>
    <name evidence="2" type="ORF">PBRA_006019</name>
</gene>
<feature type="region of interest" description="Disordered" evidence="1">
    <location>
        <begin position="36"/>
        <end position="60"/>
    </location>
</feature>
<name>A0A0G4IRX1_PLABS</name>
<evidence type="ECO:0000313" key="2">
    <source>
        <dbReference type="EMBL" id="CEO97904.1"/>
    </source>
</evidence>
<dbReference type="EMBL" id="CDSF01000081">
    <property type="protein sequence ID" value="CEO97904.1"/>
    <property type="molecule type" value="Genomic_DNA"/>
</dbReference>
<dbReference type="Proteomes" id="UP000039324">
    <property type="component" value="Unassembled WGS sequence"/>
</dbReference>
<proteinExistence type="predicted"/>
<keyword evidence="3" id="KW-1185">Reference proteome</keyword>